<dbReference type="Proteomes" id="UP000326458">
    <property type="component" value="Unassembled WGS sequence"/>
</dbReference>
<reference evidence="1 2" key="1">
    <citation type="submission" date="2019-06" db="EMBL/GenBank/DDBJ databases">
        <title>Discovery of a novel chromosome fission-fusion reversal in muntjac.</title>
        <authorList>
            <person name="Mudd A.B."/>
            <person name="Bredeson J.V."/>
            <person name="Baum R."/>
            <person name="Hockemeyer D."/>
            <person name="Rokhsar D.S."/>
        </authorList>
    </citation>
    <scope>NUCLEOTIDE SEQUENCE [LARGE SCALE GENOMIC DNA]</scope>
    <source>
        <strain evidence="1">UTSW_UCB_Mm</strain>
        <tissue evidence="1">Fibroblast cell line</tissue>
    </source>
</reference>
<dbReference type="AlphaFoldDB" id="A0A5N3WZQ5"/>
<dbReference type="PANTHER" id="PTHR35069">
    <property type="entry name" value="PROTEIN C9ORF135"/>
    <property type="match status" value="1"/>
</dbReference>
<evidence type="ECO:0000313" key="2">
    <source>
        <dbReference type="Proteomes" id="UP000326458"/>
    </source>
</evidence>
<protein>
    <submittedName>
        <fullName evidence="1">Uncharacterized protein</fullName>
    </submittedName>
</protein>
<dbReference type="PANTHER" id="PTHR35069:SF1">
    <property type="entry name" value="CILIA- AND FLAGELLA-ASSOCIATED PROTEIN 95"/>
    <property type="match status" value="1"/>
</dbReference>
<evidence type="ECO:0000313" key="1">
    <source>
        <dbReference type="EMBL" id="KAB0366883.1"/>
    </source>
</evidence>
<feature type="non-terminal residue" evidence="1">
    <location>
        <position position="50"/>
    </location>
</feature>
<dbReference type="InterPro" id="IPR027905">
    <property type="entry name" value="CFAP95"/>
</dbReference>
<dbReference type="EMBL" id="VCEA01000001">
    <property type="protein sequence ID" value="KAB0366883.1"/>
    <property type="molecule type" value="Genomic_DNA"/>
</dbReference>
<comment type="caution">
    <text evidence="1">The sequence shown here is derived from an EMBL/GenBank/DDBJ whole genome shotgun (WGS) entry which is preliminary data.</text>
</comment>
<accession>A0A5N3WZQ5</accession>
<sequence>MDSSDSSCQEWCSHGQYWLELGPTDLMERKGSLTLRSHHKKYSKPVLVYS</sequence>
<gene>
    <name evidence="1" type="ORF">FD754_011039</name>
</gene>
<dbReference type="GO" id="GO:0005886">
    <property type="term" value="C:plasma membrane"/>
    <property type="evidence" value="ECO:0007669"/>
    <property type="project" value="TreeGrafter"/>
</dbReference>
<keyword evidence="2" id="KW-1185">Reference proteome</keyword>
<organism evidence="1 2">
    <name type="scientific">Muntiacus muntjak</name>
    <name type="common">Barking deer</name>
    <name type="synonym">Indian muntjac</name>
    <dbReference type="NCBI Taxonomy" id="9888"/>
    <lineage>
        <taxon>Eukaryota</taxon>
        <taxon>Metazoa</taxon>
        <taxon>Chordata</taxon>
        <taxon>Craniata</taxon>
        <taxon>Vertebrata</taxon>
        <taxon>Euteleostomi</taxon>
        <taxon>Mammalia</taxon>
        <taxon>Eutheria</taxon>
        <taxon>Laurasiatheria</taxon>
        <taxon>Artiodactyla</taxon>
        <taxon>Ruminantia</taxon>
        <taxon>Pecora</taxon>
        <taxon>Cervidae</taxon>
        <taxon>Muntiacinae</taxon>
        <taxon>Muntiacus</taxon>
    </lineage>
</organism>
<dbReference type="Pfam" id="PF15139">
    <property type="entry name" value="CFAP95"/>
    <property type="match status" value="1"/>
</dbReference>
<name>A0A5N3WZQ5_MUNMU</name>
<proteinExistence type="predicted"/>